<dbReference type="Gene3D" id="3.40.1160.10">
    <property type="entry name" value="Acetylglutamate kinase-like"/>
    <property type="match status" value="1"/>
</dbReference>
<dbReference type="Pfam" id="PF00696">
    <property type="entry name" value="AA_kinase"/>
    <property type="match status" value="1"/>
</dbReference>
<evidence type="ECO:0000256" key="1">
    <source>
        <dbReference type="ARBA" id="ARBA00010122"/>
    </source>
</evidence>
<protein>
    <submittedName>
        <fullName evidence="3">Aspartokinase</fullName>
        <ecNumber evidence="3">2.7.2.4</ecNumber>
    </submittedName>
</protein>
<dbReference type="STRING" id="414004.CENSYa_1371"/>
<dbReference type="Gene3D" id="3.30.2130.10">
    <property type="entry name" value="VC0802-like"/>
    <property type="match status" value="1"/>
</dbReference>
<dbReference type="EMBL" id="DP000238">
    <property type="protein sequence ID" value="ABK77994.1"/>
    <property type="molecule type" value="Genomic_DNA"/>
</dbReference>
<dbReference type="EnsemblBacteria" id="ABK77994">
    <property type="protein sequence ID" value="ABK77994"/>
    <property type="gene ID" value="CENSYa_1371"/>
</dbReference>
<dbReference type="PANTHER" id="PTHR21499">
    <property type="entry name" value="ASPARTATE KINASE"/>
    <property type="match status" value="1"/>
</dbReference>
<dbReference type="Gene3D" id="1.20.120.1320">
    <property type="entry name" value="Aspartokinase, catalytic domain"/>
    <property type="match status" value="1"/>
</dbReference>
<dbReference type="PANTHER" id="PTHR21499:SF59">
    <property type="entry name" value="ASPARTOKINASE"/>
    <property type="match status" value="1"/>
</dbReference>
<dbReference type="GO" id="GO:0009090">
    <property type="term" value="P:homoserine biosynthetic process"/>
    <property type="evidence" value="ECO:0007669"/>
    <property type="project" value="TreeGrafter"/>
</dbReference>
<dbReference type="AlphaFoldDB" id="A0RXC7"/>
<dbReference type="KEGG" id="csy:CENSYa_1371"/>
<comment type="similarity">
    <text evidence="1">Belongs to the aspartokinase family.</text>
</comment>
<dbReference type="GO" id="GO:0004072">
    <property type="term" value="F:aspartate kinase activity"/>
    <property type="evidence" value="ECO:0007669"/>
    <property type="project" value="UniProtKB-EC"/>
</dbReference>
<dbReference type="GO" id="GO:0009089">
    <property type="term" value="P:lysine biosynthetic process via diaminopimelate"/>
    <property type="evidence" value="ECO:0007669"/>
    <property type="project" value="TreeGrafter"/>
</dbReference>
<dbReference type="HOGENOM" id="CLU_579551_0_0_2"/>
<dbReference type="PATRIC" id="fig|414004.10.peg.1256"/>
<proteinExistence type="inferred from homology"/>
<name>A0RXC7_CENSY</name>
<keyword evidence="4" id="KW-1185">Reference proteome</keyword>
<gene>
    <name evidence="3" type="ordered locus">CENSYa_1371</name>
</gene>
<reference evidence="3 4" key="1">
    <citation type="journal article" date="2006" name="Proc. Natl. Acad. Sci. U.S.A.">
        <title>Genomic analysis of the uncultivated marine crenarchaeote Cenarchaeum symbiosum.</title>
        <authorList>
            <person name="Hallam S.J."/>
            <person name="Konstantinidis K.T."/>
            <person name="Putnam N."/>
            <person name="Schleper C."/>
            <person name="Watanabe Y."/>
            <person name="Sugahara J."/>
            <person name="Preston C."/>
            <person name="de la Torre J."/>
            <person name="Richardson P.M."/>
            <person name="DeLong E.F."/>
        </authorList>
    </citation>
    <scope>NUCLEOTIDE SEQUENCE [LARGE SCALE GENOMIC DNA]</scope>
    <source>
        <strain evidence="4">A</strain>
    </source>
</reference>
<dbReference type="SUPFAM" id="SSF53633">
    <property type="entry name" value="Carbamate kinase-like"/>
    <property type="match status" value="1"/>
</dbReference>
<dbReference type="InterPro" id="IPR001048">
    <property type="entry name" value="Asp/Glu/Uridylate_kinase"/>
</dbReference>
<dbReference type="GO" id="GO:0005829">
    <property type="term" value="C:cytosol"/>
    <property type="evidence" value="ECO:0007669"/>
    <property type="project" value="TreeGrafter"/>
</dbReference>
<dbReference type="InterPro" id="IPR036393">
    <property type="entry name" value="AceGlu_kinase-like_sf"/>
</dbReference>
<organism evidence="3 4">
    <name type="scientific">Cenarchaeum symbiosum (strain A)</name>
    <dbReference type="NCBI Taxonomy" id="414004"/>
    <lineage>
        <taxon>Archaea</taxon>
        <taxon>Nitrososphaerota</taxon>
        <taxon>Candidatus Cenarchaeales</taxon>
        <taxon>Candidatus Cenarchaeaceae</taxon>
        <taxon>Candidatus Cenarchaeum</taxon>
    </lineage>
</organism>
<dbReference type="EC" id="2.7.2.4" evidence="3"/>
<feature type="domain" description="Aspartate/glutamate/uridylate kinase" evidence="2">
    <location>
        <begin position="4"/>
        <end position="299"/>
    </location>
</feature>
<evidence type="ECO:0000259" key="2">
    <source>
        <dbReference type="Pfam" id="PF00696"/>
    </source>
</evidence>
<keyword evidence="3" id="KW-0808">Transferase</keyword>
<sequence>MERLVVTKFGSSAMGPDGSNMPVILDRIAELGKDAKVVCVFSAPLTQDGGAARSITDVMLDMGESAASGGGFDLSGVKSAYGRVAEHATGQGRAECADIIDKSLRRAGEALGAAEAAGSFVHEARADALAFSGELLMSYLMDAILRSRGTRSAAVPFDSWPIITDDNPETTNFLHAESEARAGALLELVGSHDVVTMGGFIGRTPNGATTTYERGGSDRTAADLGILLHSRYDARIDLAKDSAVVSADPRVVREGLSPVEELSYNEARQAGMFGMKILDPIAIKEIFENGVDIPIVITDLADPRNRTVIRSGPVASNGHPLKIVTGKRNCAMFRAEADSADRLLASLEGEKRYSEFVVLSPFTKNETEFSRVLFLDGDFVRRNERYLRGFDPLAAVTYNRGVITMIGDEMWRVQQVASRASAGLGSAGLNILDMDAQEETSRIIIVIEDSGDNMERAIRAVHAERETIGFV</sequence>
<evidence type="ECO:0000313" key="4">
    <source>
        <dbReference type="Proteomes" id="UP000000758"/>
    </source>
</evidence>
<evidence type="ECO:0000313" key="3">
    <source>
        <dbReference type="EMBL" id="ABK77994.1"/>
    </source>
</evidence>
<dbReference type="InterPro" id="IPR042199">
    <property type="entry name" value="AsparK_Bifunc_asparK/hSer_DH"/>
</dbReference>
<dbReference type="Proteomes" id="UP000000758">
    <property type="component" value="Chromosome"/>
</dbReference>
<accession>A0RXC7</accession>